<organism evidence="3 4">
    <name type="scientific">Paenibacillus gyeongsangnamensis</name>
    <dbReference type="NCBI Taxonomy" id="3388067"/>
    <lineage>
        <taxon>Bacteria</taxon>
        <taxon>Bacillati</taxon>
        <taxon>Bacillota</taxon>
        <taxon>Bacilli</taxon>
        <taxon>Bacillales</taxon>
        <taxon>Paenibacillaceae</taxon>
        <taxon>Paenibacillus</taxon>
    </lineage>
</organism>
<comment type="caution">
    <text evidence="3">The sequence shown here is derived from an EMBL/GenBank/DDBJ whole genome shotgun (WGS) entry which is preliminary data.</text>
</comment>
<evidence type="ECO:0000259" key="2">
    <source>
        <dbReference type="SMART" id="SM00418"/>
    </source>
</evidence>
<sequence>MNDKAQLLLHPVRMRIIQAMIGRERTVQQLQEWLPDIPAPTLYRQLQKLTQAEILRIVSRKPVRGAVEKTYALAEHGAEFSPEEVLRMDADEHMRLFITFLSHLIGEFGAYTRQDDMDMYKDGLSYRLVNLYLSEEEWKLMLEDIRSAIGKHANKEPAAGRRAYSLSTILIPGIRQIHSPDPGKER</sequence>
<dbReference type="SUPFAM" id="SSF46785">
    <property type="entry name" value="Winged helix' DNA-binding domain"/>
    <property type="match status" value="1"/>
</dbReference>
<dbReference type="CDD" id="cd00090">
    <property type="entry name" value="HTH_ARSR"/>
    <property type="match status" value="1"/>
</dbReference>
<reference evidence="3 4" key="1">
    <citation type="submission" date="2022-12" db="EMBL/GenBank/DDBJ databases">
        <title>Draft genome sequence of Paenibacillus sp. dW9.</title>
        <authorList>
            <person name="Choi E.-W."/>
            <person name="Kim D.-U."/>
        </authorList>
    </citation>
    <scope>NUCLEOTIDE SEQUENCE [LARGE SCALE GENOMIC DNA]</scope>
    <source>
        <strain evidence="4">dW9</strain>
    </source>
</reference>
<keyword evidence="1" id="KW-0238">DNA-binding</keyword>
<name>A0ABT4Q9I9_9BACL</name>
<dbReference type="InterPro" id="IPR001845">
    <property type="entry name" value="HTH_ArsR_DNA-bd_dom"/>
</dbReference>
<dbReference type="RefSeq" id="WP_269882050.1">
    <property type="nucleotide sequence ID" value="NZ_JAQAGZ010000008.1"/>
</dbReference>
<dbReference type="Gene3D" id="1.10.10.10">
    <property type="entry name" value="Winged helix-like DNA-binding domain superfamily/Winged helix DNA-binding domain"/>
    <property type="match status" value="1"/>
</dbReference>
<dbReference type="Gene3D" id="6.10.140.2180">
    <property type="match status" value="1"/>
</dbReference>
<dbReference type="InterPro" id="IPR011991">
    <property type="entry name" value="ArsR-like_HTH"/>
</dbReference>
<dbReference type="NCBIfam" id="NF005061">
    <property type="entry name" value="PRK06474.1"/>
    <property type="match status" value="1"/>
</dbReference>
<gene>
    <name evidence="3" type="ORF">O9H85_14020</name>
</gene>
<evidence type="ECO:0000256" key="1">
    <source>
        <dbReference type="ARBA" id="ARBA00023125"/>
    </source>
</evidence>
<feature type="domain" description="HTH arsR-type" evidence="2">
    <location>
        <begin position="3"/>
        <end position="86"/>
    </location>
</feature>
<dbReference type="EMBL" id="JAQAGZ010000008">
    <property type="protein sequence ID" value="MCZ8513530.1"/>
    <property type="molecule type" value="Genomic_DNA"/>
</dbReference>
<keyword evidence="4" id="KW-1185">Reference proteome</keyword>
<dbReference type="Pfam" id="PF12840">
    <property type="entry name" value="HTH_20"/>
    <property type="match status" value="1"/>
</dbReference>
<dbReference type="Proteomes" id="UP001527882">
    <property type="component" value="Unassembled WGS sequence"/>
</dbReference>
<dbReference type="SMART" id="SM00418">
    <property type="entry name" value="HTH_ARSR"/>
    <property type="match status" value="1"/>
</dbReference>
<protein>
    <submittedName>
        <fullName evidence="3">Helix-turn-helix domain-containing protein</fullName>
    </submittedName>
</protein>
<dbReference type="InterPro" id="IPR036388">
    <property type="entry name" value="WH-like_DNA-bd_sf"/>
</dbReference>
<accession>A0ABT4Q9I9</accession>
<evidence type="ECO:0000313" key="3">
    <source>
        <dbReference type="EMBL" id="MCZ8513530.1"/>
    </source>
</evidence>
<dbReference type="InterPro" id="IPR036390">
    <property type="entry name" value="WH_DNA-bd_sf"/>
</dbReference>
<proteinExistence type="predicted"/>
<evidence type="ECO:0000313" key="4">
    <source>
        <dbReference type="Proteomes" id="UP001527882"/>
    </source>
</evidence>